<evidence type="ECO:0008006" key="3">
    <source>
        <dbReference type="Google" id="ProtNLM"/>
    </source>
</evidence>
<accession>A0A0U3CFE5</accession>
<dbReference type="Proteomes" id="UP000067738">
    <property type="component" value="Chromosome"/>
</dbReference>
<evidence type="ECO:0000313" key="2">
    <source>
        <dbReference type="Proteomes" id="UP000067738"/>
    </source>
</evidence>
<sequence>MCYWIFFEFYPISYKKYTGDNNMIEKEYVEKVMKHKHALIFVGGIATAIVGKKILESKTVKDACTQGMATVMAAKKDAEECFQDMKDNAEDIVVDANSEVKKEIYVEDKE</sequence>
<keyword evidence="2" id="KW-1185">Reference proteome</keyword>
<evidence type="ECO:0000313" key="1">
    <source>
        <dbReference type="EMBL" id="ALT68555.1"/>
    </source>
</evidence>
<protein>
    <recommendedName>
        <fullName evidence="3">DUF1490 domain-containing protein</fullName>
    </recommendedName>
</protein>
<organism evidence="1 2">
    <name type="scientific">Methanobrevibacter millerae</name>
    <dbReference type="NCBI Taxonomy" id="230361"/>
    <lineage>
        <taxon>Archaea</taxon>
        <taxon>Methanobacteriati</taxon>
        <taxon>Methanobacteriota</taxon>
        <taxon>Methanomada group</taxon>
        <taxon>Methanobacteria</taxon>
        <taxon>Methanobacteriales</taxon>
        <taxon>Methanobacteriaceae</taxon>
        <taxon>Methanobrevibacter</taxon>
    </lineage>
</organism>
<reference evidence="1 2" key="1">
    <citation type="submission" date="2015-04" db="EMBL/GenBank/DDBJ databases">
        <title>The complete genome sequence of the rumen methanogen Methanobrevibacter millerae SM9.</title>
        <authorList>
            <person name="Leahy S.C."/>
            <person name="Kelly W.J."/>
            <person name="Pacheco D.M."/>
            <person name="Li D."/>
            <person name="Altermann E."/>
            <person name="Attwood G.T."/>
        </authorList>
    </citation>
    <scope>NUCLEOTIDE SEQUENCE [LARGE SCALE GENOMIC DNA]</scope>
    <source>
        <strain evidence="1 2">SM9</strain>
    </source>
</reference>
<dbReference type="PATRIC" id="fig|230361.4.peg.788"/>
<dbReference type="EMBL" id="CP011266">
    <property type="protein sequence ID" value="ALT68555.1"/>
    <property type="molecule type" value="Genomic_DNA"/>
</dbReference>
<gene>
    <name evidence="1" type="ORF">sm9_0764</name>
</gene>
<dbReference type="AlphaFoldDB" id="A0A0U3CFE5"/>
<proteinExistence type="predicted"/>
<name>A0A0U3CFE5_9EURY</name>
<dbReference type="KEGG" id="mmil:sm9_0764"/>